<keyword evidence="7" id="KW-1185">Reference proteome</keyword>
<evidence type="ECO:0000313" key="7">
    <source>
        <dbReference type="Proteomes" id="UP001229346"/>
    </source>
</evidence>
<dbReference type="InterPro" id="IPR050763">
    <property type="entry name" value="ABC_transporter_ATP-binding"/>
</dbReference>
<evidence type="ECO:0000313" key="6">
    <source>
        <dbReference type="EMBL" id="MDQ0114177.1"/>
    </source>
</evidence>
<gene>
    <name evidence="6" type="ORF">J2T15_003632</name>
</gene>
<organism evidence="6 7">
    <name type="scientific">Paenibacillus harenae</name>
    <dbReference type="NCBI Taxonomy" id="306543"/>
    <lineage>
        <taxon>Bacteria</taxon>
        <taxon>Bacillati</taxon>
        <taxon>Bacillota</taxon>
        <taxon>Bacilli</taxon>
        <taxon>Bacillales</taxon>
        <taxon>Paenibacillaceae</taxon>
        <taxon>Paenibacillus</taxon>
    </lineage>
</organism>
<dbReference type="Proteomes" id="UP001229346">
    <property type="component" value="Unassembled WGS sequence"/>
</dbReference>
<dbReference type="PANTHER" id="PTHR42711">
    <property type="entry name" value="ABC TRANSPORTER ATP-BINDING PROTEIN"/>
    <property type="match status" value="1"/>
</dbReference>
<evidence type="ECO:0000256" key="3">
    <source>
        <dbReference type="ARBA" id="ARBA00022741"/>
    </source>
</evidence>
<dbReference type="RefSeq" id="WP_373459685.1">
    <property type="nucleotide sequence ID" value="NZ_JAUSSU010000007.1"/>
</dbReference>
<dbReference type="Pfam" id="PF00005">
    <property type="entry name" value="ABC_tran"/>
    <property type="match status" value="1"/>
</dbReference>
<dbReference type="PANTHER" id="PTHR42711:SF5">
    <property type="entry name" value="ABC TRANSPORTER ATP-BINDING PROTEIN NATA"/>
    <property type="match status" value="1"/>
</dbReference>
<evidence type="ECO:0000256" key="1">
    <source>
        <dbReference type="ARBA" id="ARBA00005417"/>
    </source>
</evidence>
<proteinExistence type="inferred from homology"/>
<comment type="caution">
    <text evidence="6">The sequence shown here is derived from an EMBL/GenBank/DDBJ whole genome shotgun (WGS) entry which is preliminary data.</text>
</comment>
<evidence type="ECO:0000256" key="4">
    <source>
        <dbReference type="ARBA" id="ARBA00022840"/>
    </source>
</evidence>
<keyword evidence="3" id="KW-0547">Nucleotide-binding</keyword>
<evidence type="ECO:0000259" key="5">
    <source>
        <dbReference type="Pfam" id="PF00005"/>
    </source>
</evidence>
<dbReference type="InterPro" id="IPR003439">
    <property type="entry name" value="ABC_transporter-like_ATP-bd"/>
</dbReference>
<evidence type="ECO:0000256" key="2">
    <source>
        <dbReference type="ARBA" id="ARBA00022448"/>
    </source>
</evidence>
<keyword evidence="4" id="KW-0067">ATP-binding</keyword>
<protein>
    <submittedName>
        <fullName evidence="6">ATPase subunit of ABC transporter with duplicated ATPase domains</fullName>
    </submittedName>
</protein>
<dbReference type="SUPFAM" id="SSF52540">
    <property type="entry name" value="P-loop containing nucleoside triphosphate hydrolases"/>
    <property type="match status" value="1"/>
</dbReference>
<name>A0ABT9U4J9_PAEHA</name>
<keyword evidence="2" id="KW-0813">Transport</keyword>
<reference evidence="6 7" key="1">
    <citation type="submission" date="2023-07" db="EMBL/GenBank/DDBJ databases">
        <title>Sorghum-associated microbial communities from plants grown in Nebraska, USA.</title>
        <authorList>
            <person name="Schachtman D."/>
        </authorList>
    </citation>
    <scope>NUCLEOTIDE SEQUENCE [LARGE SCALE GENOMIC DNA]</scope>
    <source>
        <strain evidence="6 7">CC482</strain>
    </source>
</reference>
<dbReference type="Gene3D" id="3.40.50.300">
    <property type="entry name" value="P-loop containing nucleotide triphosphate hydrolases"/>
    <property type="match status" value="1"/>
</dbReference>
<sequence>MSYAIEVCGLTKSYKDTEVIRGIDLKVKKGELFALLGPNGAGKTTLRLRCMCTGRKIIDEQLRLSYLRFLLKSLVLRDRGLDKFEKSACKKCKCHDIFSS</sequence>
<dbReference type="InterPro" id="IPR027417">
    <property type="entry name" value="P-loop_NTPase"/>
</dbReference>
<comment type="similarity">
    <text evidence="1">Belongs to the ABC transporter superfamily.</text>
</comment>
<accession>A0ABT9U4J9</accession>
<feature type="domain" description="ABC transporter" evidence="5">
    <location>
        <begin position="21"/>
        <end position="53"/>
    </location>
</feature>
<dbReference type="EMBL" id="JAUSSU010000007">
    <property type="protein sequence ID" value="MDQ0114177.1"/>
    <property type="molecule type" value="Genomic_DNA"/>
</dbReference>